<proteinExistence type="predicted"/>
<evidence type="ECO:0000313" key="1">
    <source>
        <dbReference type="EMBL" id="KAE8979475.1"/>
    </source>
</evidence>
<evidence type="ECO:0000313" key="2">
    <source>
        <dbReference type="EMBL" id="KAE8992403.1"/>
    </source>
</evidence>
<dbReference type="Proteomes" id="UP000429607">
    <property type="component" value="Unassembled WGS sequence"/>
</dbReference>
<dbReference type="EMBL" id="QXFV01002128">
    <property type="protein sequence ID" value="KAE8992403.1"/>
    <property type="molecule type" value="Genomic_DNA"/>
</dbReference>
<protein>
    <submittedName>
        <fullName evidence="1">Uncharacterized protein</fullName>
    </submittedName>
</protein>
<comment type="caution">
    <text evidence="1">The sequence shown here is derived from an EMBL/GenBank/DDBJ whole genome shotgun (WGS) entry which is preliminary data.</text>
</comment>
<evidence type="ECO:0000313" key="5">
    <source>
        <dbReference type="Proteomes" id="UP000434957"/>
    </source>
</evidence>
<accession>A0A6A3IG29</accession>
<sequence>MRAMTSGVSALSFASPPVMAKTEFRRLYGGLGGCTLGYISGSRTSFQVKKTVLNSLSKAHRFGKVSTCISTY</sequence>
<dbReference type="EMBL" id="QXFT01002156">
    <property type="protein sequence ID" value="KAE9302919.1"/>
    <property type="molecule type" value="Genomic_DNA"/>
</dbReference>
<evidence type="ECO:0000313" key="6">
    <source>
        <dbReference type="Proteomes" id="UP000435112"/>
    </source>
</evidence>
<reference evidence="4 6" key="1">
    <citation type="submission" date="2018-09" db="EMBL/GenBank/DDBJ databases">
        <title>Genomic investigation of the strawberry pathogen Phytophthora fragariae indicates pathogenicity is determined by transcriptional variation in three key races.</title>
        <authorList>
            <person name="Adams T.M."/>
            <person name="Armitage A.D."/>
            <person name="Sobczyk M.K."/>
            <person name="Bates H.J."/>
            <person name="Dunwell J.M."/>
            <person name="Nellist C.F."/>
            <person name="Harrison R.J."/>
        </authorList>
    </citation>
    <scope>NUCLEOTIDE SEQUENCE [LARGE SCALE GENOMIC DNA]</scope>
    <source>
        <strain evidence="2 4">SCRP249</strain>
        <strain evidence="1 6">SCRP324</strain>
        <strain evidence="3 5">SCRP333</strain>
    </source>
</reference>
<organism evidence="1 6">
    <name type="scientific">Phytophthora rubi</name>
    <dbReference type="NCBI Taxonomy" id="129364"/>
    <lineage>
        <taxon>Eukaryota</taxon>
        <taxon>Sar</taxon>
        <taxon>Stramenopiles</taxon>
        <taxon>Oomycota</taxon>
        <taxon>Peronosporomycetes</taxon>
        <taxon>Peronosporales</taxon>
        <taxon>Peronosporaceae</taxon>
        <taxon>Phytophthora</taxon>
    </lineage>
</organism>
<evidence type="ECO:0000313" key="3">
    <source>
        <dbReference type="EMBL" id="KAE9302919.1"/>
    </source>
</evidence>
<dbReference type="Proteomes" id="UP000434957">
    <property type="component" value="Unassembled WGS sequence"/>
</dbReference>
<name>A0A6A3IG29_9STRA</name>
<evidence type="ECO:0000313" key="4">
    <source>
        <dbReference type="Proteomes" id="UP000429607"/>
    </source>
</evidence>
<keyword evidence="5" id="KW-1185">Reference proteome</keyword>
<gene>
    <name evidence="2" type="ORF">PR001_g20952</name>
    <name evidence="1" type="ORF">PR002_g24405</name>
    <name evidence="3" type="ORF">PR003_g22135</name>
</gene>
<dbReference type="AlphaFoldDB" id="A0A6A3IG29"/>
<dbReference type="Proteomes" id="UP000435112">
    <property type="component" value="Unassembled WGS sequence"/>
</dbReference>
<dbReference type="EMBL" id="QXFU01002989">
    <property type="protein sequence ID" value="KAE8979475.1"/>
    <property type="molecule type" value="Genomic_DNA"/>
</dbReference>